<dbReference type="EMBL" id="LR796265">
    <property type="protein sequence ID" value="CAB4132517.1"/>
    <property type="molecule type" value="Genomic_DNA"/>
</dbReference>
<organism evidence="1">
    <name type="scientific">uncultured Caudovirales phage</name>
    <dbReference type="NCBI Taxonomy" id="2100421"/>
    <lineage>
        <taxon>Viruses</taxon>
        <taxon>Duplodnaviria</taxon>
        <taxon>Heunggongvirae</taxon>
        <taxon>Uroviricota</taxon>
        <taxon>Caudoviricetes</taxon>
        <taxon>Peduoviridae</taxon>
        <taxon>Maltschvirus</taxon>
        <taxon>Maltschvirus maltsch</taxon>
    </lineage>
</organism>
<name>A0A6J5LHJ0_9CAUD</name>
<protein>
    <submittedName>
        <fullName evidence="1">Uncharacterized protein</fullName>
    </submittedName>
</protein>
<proteinExistence type="predicted"/>
<sequence>MSKLLETSLIDGKPFGGLFFGSYLPYIDPSLKEELKDRLIGDLKDFQGFEIRHLQWIDKESRAYLCEGPLREYSTLALKFMAWGRAYKVHRIFKKGIKRRKRSCWINNGRRKH</sequence>
<accession>A0A6J5LHJ0</accession>
<gene>
    <name evidence="1" type="ORF">UFOVP255_24</name>
</gene>
<reference evidence="1" key="1">
    <citation type="submission" date="2020-04" db="EMBL/GenBank/DDBJ databases">
        <authorList>
            <person name="Chiriac C."/>
            <person name="Salcher M."/>
            <person name="Ghai R."/>
            <person name="Kavagutti S V."/>
        </authorList>
    </citation>
    <scope>NUCLEOTIDE SEQUENCE</scope>
</reference>
<evidence type="ECO:0000313" key="1">
    <source>
        <dbReference type="EMBL" id="CAB4132517.1"/>
    </source>
</evidence>